<dbReference type="GO" id="GO:0006874">
    <property type="term" value="P:intracellular calcium ion homeostasis"/>
    <property type="evidence" value="ECO:0007669"/>
    <property type="project" value="TreeGrafter"/>
</dbReference>
<evidence type="ECO:0000256" key="1">
    <source>
        <dbReference type="ARBA" id="ARBA00008693"/>
    </source>
</evidence>
<dbReference type="STRING" id="451379.A0A0N5ATE8"/>
<keyword evidence="6" id="KW-1185">Reference proteome</keyword>
<dbReference type="PANTHER" id="PTHR11245">
    <property type="entry name" value="STANNIOCALCIN"/>
    <property type="match status" value="1"/>
</dbReference>
<comment type="subunit">
    <text evidence="2">Homodimer; disulfide-linked.</text>
</comment>
<evidence type="ECO:0000256" key="2">
    <source>
        <dbReference type="ARBA" id="ARBA00011748"/>
    </source>
</evidence>
<dbReference type="Proteomes" id="UP000046393">
    <property type="component" value="Unplaced"/>
</dbReference>
<protein>
    <submittedName>
        <fullName evidence="7">HTH psq-type domain-containing protein</fullName>
    </submittedName>
</protein>
<dbReference type="WBParaSite" id="SMUV_0000810201-mRNA-1">
    <property type="protein sequence ID" value="SMUV_0000810201-mRNA-1"/>
    <property type="gene ID" value="SMUV_0000810201"/>
</dbReference>
<evidence type="ECO:0000256" key="5">
    <source>
        <dbReference type="SAM" id="MobiDB-lite"/>
    </source>
</evidence>
<proteinExistence type="inferred from homology"/>
<accession>A0A0N5ATE8</accession>
<evidence type="ECO:0000313" key="7">
    <source>
        <dbReference type="WBParaSite" id="SMUV_0000810201-mRNA-1"/>
    </source>
</evidence>
<dbReference type="PANTHER" id="PTHR11245:SF6">
    <property type="entry name" value="DUF19 DOMAIN-CONTAINING PROTEIN"/>
    <property type="match status" value="1"/>
</dbReference>
<evidence type="ECO:0000256" key="4">
    <source>
        <dbReference type="ARBA" id="ARBA00023157"/>
    </source>
</evidence>
<comment type="similarity">
    <text evidence="1">Belongs to the stanniocalcin family.</text>
</comment>
<evidence type="ECO:0000256" key="3">
    <source>
        <dbReference type="ARBA" id="ARBA00022702"/>
    </source>
</evidence>
<keyword evidence="4" id="KW-1015">Disulfide bond</keyword>
<name>A0A0N5ATE8_9BILA</name>
<organism evidence="6 7">
    <name type="scientific">Syphacia muris</name>
    <dbReference type="NCBI Taxonomy" id="451379"/>
    <lineage>
        <taxon>Eukaryota</taxon>
        <taxon>Metazoa</taxon>
        <taxon>Ecdysozoa</taxon>
        <taxon>Nematoda</taxon>
        <taxon>Chromadorea</taxon>
        <taxon>Rhabditida</taxon>
        <taxon>Spirurina</taxon>
        <taxon>Oxyuridomorpha</taxon>
        <taxon>Oxyuroidea</taxon>
        <taxon>Oxyuridae</taxon>
        <taxon>Syphacia</taxon>
    </lineage>
</organism>
<dbReference type="GO" id="GO:0005615">
    <property type="term" value="C:extracellular space"/>
    <property type="evidence" value="ECO:0007669"/>
    <property type="project" value="TreeGrafter"/>
</dbReference>
<reference evidence="7" key="1">
    <citation type="submission" date="2017-02" db="UniProtKB">
        <authorList>
            <consortium name="WormBaseParasite"/>
        </authorList>
    </citation>
    <scope>IDENTIFICATION</scope>
</reference>
<dbReference type="InterPro" id="IPR004978">
    <property type="entry name" value="Stanniocalcin"/>
</dbReference>
<dbReference type="AlphaFoldDB" id="A0A0N5ATE8"/>
<sequence length="466" mass="50925">MDVDALNSSNLVLDFLNNADLASPLAKRRRAVRKPDDDINYEPADIERAVSEAITGCKYTEEERKERLRIAVLDALFKRRTMKSSSQHHGVPFTTLQTYFHRSKQILANEAKHQPLLESFQDQSSCLISPEPKTPSPGSKLEDVLYRLTATADVISNDASAINDCPHPTGSNKRKPKIVRRVVEPEAIEFSNGLEDKYVYQPDTSGIFQQALLSQLWVVNGNMDLSSSGDCGDGAAENGGFAVPPVSAEVRDQFLNYIASMNNFNEGMKKELQGSLLDDDESLSKLLGSAADGVVLENPSFLSDLSESLEENEKGSVTGSNSDSKKSDKDYVYGPPIDPDDTERMLAIEQGVKDICASSIVVRGELTINAASNMMQLPSSTVHPYVHRARSALGALLPPQASGPTFWTAMKAHEKAIVPAQYDAPSDQVNGCIDSEKLDKLVVELVRTSLYDACGKQKLKDAVVKS</sequence>
<dbReference type="GO" id="GO:0005179">
    <property type="term" value="F:hormone activity"/>
    <property type="evidence" value="ECO:0007669"/>
    <property type="project" value="UniProtKB-KW"/>
</dbReference>
<keyword evidence="3" id="KW-0372">Hormone</keyword>
<feature type="region of interest" description="Disordered" evidence="5">
    <location>
        <begin position="306"/>
        <end position="338"/>
    </location>
</feature>
<evidence type="ECO:0000313" key="6">
    <source>
        <dbReference type="Proteomes" id="UP000046393"/>
    </source>
</evidence>